<dbReference type="Pfam" id="PF01022">
    <property type="entry name" value="HTH_5"/>
    <property type="match status" value="1"/>
</dbReference>
<dbReference type="KEGG" id="cgt:cgR_6106"/>
<evidence type="ECO:0000313" key="5">
    <source>
        <dbReference type="EMBL" id="BAQ21168.1"/>
    </source>
</evidence>
<keyword evidence="2" id="KW-0238">DNA-binding</keyword>
<dbReference type="PRINTS" id="PR00778">
    <property type="entry name" value="HTHARSR"/>
</dbReference>
<dbReference type="InterPro" id="IPR011991">
    <property type="entry name" value="ArsR-like_HTH"/>
</dbReference>
<dbReference type="Gene3D" id="1.10.10.10">
    <property type="entry name" value="Winged helix-like DNA-binding domain superfamily/Winged helix DNA-binding domain"/>
    <property type="match status" value="1"/>
</dbReference>
<evidence type="ECO:0000256" key="1">
    <source>
        <dbReference type="ARBA" id="ARBA00023015"/>
    </source>
</evidence>
<dbReference type="AlphaFoldDB" id="A0AB72VFA1"/>
<organism evidence="5">
    <name type="scientific">Corynebacterium glutamicum (strain R)</name>
    <dbReference type="NCBI Taxonomy" id="340322"/>
    <lineage>
        <taxon>Bacteria</taxon>
        <taxon>Bacillati</taxon>
        <taxon>Actinomycetota</taxon>
        <taxon>Actinomycetes</taxon>
        <taxon>Mycobacteriales</taxon>
        <taxon>Corynebacteriaceae</taxon>
        <taxon>Corynebacterium</taxon>
    </lineage>
</organism>
<feature type="domain" description="HTH arsR-type" evidence="4">
    <location>
        <begin position="72"/>
        <end position="168"/>
    </location>
</feature>
<dbReference type="InterPro" id="IPR036390">
    <property type="entry name" value="WH_DNA-bd_sf"/>
</dbReference>
<evidence type="ECO:0000256" key="3">
    <source>
        <dbReference type="ARBA" id="ARBA00023163"/>
    </source>
</evidence>
<dbReference type="EMBL" id="AP009044">
    <property type="protein sequence ID" value="BAQ21168.1"/>
    <property type="molecule type" value="Genomic_DNA"/>
</dbReference>
<accession>A0AB72VFA1</accession>
<dbReference type="CDD" id="cd00090">
    <property type="entry name" value="HTH_ARSR"/>
    <property type="match status" value="1"/>
</dbReference>
<dbReference type="SUPFAM" id="SSF46785">
    <property type="entry name" value="Winged helix' DNA-binding domain"/>
    <property type="match status" value="1"/>
</dbReference>
<dbReference type="Proteomes" id="UP000006698">
    <property type="component" value="Chromosome"/>
</dbReference>
<dbReference type="SMART" id="SM00418">
    <property type="entry name" value="HTH_ARSR"/>
    <property type="match status" value="1"/>
</dbReference>
<evidence type="ECO:0000259" key="4">
    <source>
        <dbReference type="PROSITE" id="PS50987"/>
    </source>
</evidence>
<dbReference type="NCBIfam" id="NF033788">
    <property type="entry name" value="HTH_metalloreg"/>
    <property type="match status" value="1"/>
</dbReference>
<dbReference type="PANTHER" id="PTHR33154:SF18">
    <property type="entry name" value="ARSENICAL RESISTANCE OPERON REPRESSOR"/>
    <property type="match status" value="1"/>
</dbReference>
<dbReference type="InterPro" id="IPR001845">
    <property type="entry name" value="HTH_ArsR_DNA-bd_dom"/>
</dbReference>
<evidence type="ECO:0000256" key="2">
    <source>
        <dbReference type="ARBA" id="ARBA00023125"/>
    </source>
</evidence>
<dbReference type="PROSITE" id="PS50987">
    <property type="entry name" value="HTH_ARSR_2"/>
    <property type="match status" value="1"/>
</dbReference>
<reference evidence="5" key="1">
    <citation type="journal article" date="2007" name="Microbiology">
        <title>Comparative analysis of the Corynebacterium glutamicum group and complete genome sequence of strain R.</title>
        <authorList>
            <person name="Yukawa H."/>
            <person name="Omumasaba C.A."/>
            <person name="Nonaka H."/>
            <person name="Kos P."/>
            <person name="Okai N."/>
            <person name="Suzuki N."/>
            <person name="Suda M."/>
            <person name="Tsuge Y."/>
            <person name="Watanabe J."/>
            <person name="Ikeda Y."/>
            <person name="Vertes A.A."/>
            <person name="Inui M."/>
        </authorList>
    </citation>
    <scope>NUCLEOTIDE SEQUENCE</scope>
    <source>
        <strain evidence="5">R</strain>
    </source>
</reference>
<proteinExistence type="predicted"/>
<name>A0AB72VFA1_CORGB</name>
<gene>
    <name evidence="5" type="ordered locus">cgR_6106</name>
</gene>
<dbReference type="InterPro" id="IPR036388">
    <property type="entry name" value="WH-like_DNA-bd_sf"/>
</dbReference>
<protein>
    <submittedName>
        <fullName evidence="5">ArsR family transcriptional regulator</fullName>
    </submittedName>
</protein>
<dbReference type="GO" id="GO:0003700">
    <property type="term" value="F:DNA-binding transcription factor activity"/>
    <property type="evidence" value="ECO:0007669"/>
    <property type="project" value="InterPro"/>
</dbReference>
<sequence length="168" mass="18943">MECIYQEMRFGLAWPASELSLSCDTFRHIDTCRYSKYFQYRHSSIYSGFMTTLHTIQLANPTECCTLAMGPLSSDESEHYADLFKVLGDPVRLRILSQLAAGGCGPVSVNELTNLMGLSQPTISHHLKKMTEAGFLERVPEGRVVLHRVRPELFAELRTVLQIGSMEL</sequence>
<keyword evidence="3" id="KW-0804">Transcription</keyword>
<dbReference type="GO" id="GO:0003677">
    <property type="term" value="F:DNA binding"/>
    <property type="evidence" value="ECO:0007669"/>
    <property type="project" value="UniProtKB-KW"/>
</dbReference>
<keyword evidence="1" id="KW-0805">Transcription regulation</keyword>
<dbReference type="InterPro" id="IPR051081">
    <property type="entry name" value="HTH_MetalResp_TranReg"/>
</dbReference>
<dbReference type="PANTHER" id="PTHR33154">
    <property type="entry name" value="TRANSCRIPTIONAL REGULATOR, ARSR FAMILY"/>
    <property type="match status" value="1"/>
</dbReference>